<reference evidence="2 3" key="1">
    <citation type="submission" date="2009-01" db="EMBL/GenBank/DDBJ databases">
        <authorList>
            <person name="Fulton L."/>
            <person name="Clifton S."/>
            <person name="Fulton B."/>
            <person name="Xu J."/>
            <person name="Minx P."/>
            <person name="Pepin K.H."/>
            <person name="Johnson M."/>
            <person name="Bhonagiri V."/>
            <person name="Nash W.E."/>
            <person name="Mardis E.R."/>
            <person name="Wilson R.K."/>
        </authorList>
    </citation>
    <scope>NUCLEOTIDE SEQUENCE [LARGE SCALE GENOMIC DNA]</scope>
    <source>
        <strain evidence="3">DSM 10507 / JCM 14656 / S5a33</strain>
    </source>
</reference>
<dbReference type="InterPro" id="IPR018060">
    <property type="entry name" value="HTH_AraC"/>
</dbReference>
<dbReference type="GeneID" id="86821080"/>
<gene>
    <name evidence="2" type="ORF">RUMHYD_02317</name>
</gene>
<keyword evidence="3" id="KW-1185">Reference proteome</keyword>
<dbReference type="GO" id="GO:0003700">
    <property type="term" value="F:DNA-binding transcription factor activity"/>
    <property type="evidence" value="ECO:0007669"/>
    <property type="project" value="InterPro"/>
</dbReference>
<dbReference type="GO" id="GO:0043565">
    <property type="term" value="F:sequence-specific DNA binding"/>
    <property type="evidence" value="ECO:0007669"/>
    <property type="project" value="InterPro"/>
</dbReference>
<feature type="domain" description="HTH araC/xylS-type" evidence="1">
    <location>
        <begin position="70"/>
        <end position="122"/>
    </location>
</feature>
<accession>C0CN79</accession>
<evidence type="ECO:0000259" key="1">
    <source>
        <dbReference type="PROSITE" id="PS01124"/>
    </source>
</evidence>
<dbReference type="PATRIC" id="fig|476272.21.peg.1750"/>
<dbReference type="Gene3D" id="1.10.10.60">
    <property type="entry name" value="Homeodomain-like"/>
    <property type="match status" value="1"/>
</dbReference>
<dbReference type="AlphaFoldDB" id="C0CN79"/>
<evidence type="ECO:0000313" key="2">
    <source>
        <dbReference type="EMBL" id="EEG48789.1"/>
    </source>
</evidence>
<dbReference type="HOGENOM" id="CLU_2022257_0_0_9"/>
<proteinExistence type="predicted"/>
<comment type="caution">
    <text evidence="2">The sequence shown here is derived from an EMBL/GenBank/DDBJ whole genome shotgun (WGS) entry which is preliminary data.</text>
</comment>
<sequence>MEFKTFCKNSHTTYCEFKPEHELFHKFYEIINQQQEMILSISEVFLGDIGRLISNNFLEQDWIFGKNHADRLTRNMVRDVKACLGNVTVSELAGRMEYSRHYINEVFRRDIGMSLNKYMQLI</sequence>
<dbReference type="RefSeq" id="WP_005949581.1">
    <property type="nucleotide sequence ID" value="NZ_CP136423.1"/>
</dbReference>
<dbReference type="Proteomes" id="UP000003100">
    <property type="component" value="Unassembled WGS sequence"/>
</dbReference>
<protein>
    <recommendedName>
        <fullName evidence="1">HTH araC/xylS-type domain-containing protein</fullName>
    </recommendedName>
</protein>
<dbReference type="PROSITE" id="PS01124">
    <property type="entry name" value="HTH_ARAC_FAMILY_2"/>
    <property type="match status" value="1"/>
</dbReference>
<dbReference type="EMBL" id="ACBZ01000124">
    <property type="protein sequence ID" value="EEG48789.1"/>
    <property type="molecule type" value="Genomic_DNA"/>
</dbReference>
<reference evidence="2 3" key="2">
    <citation type="submission" date="2009-02" db="EMBL/GenBank/DDBJ databases">
        <title>Draft genome sequence of Blautia hydrogenotrophica DSM 10507 (Ruminococcus hydrogenotrophicus DSM 10507).</title>
        <authorList>
            <person name="Sudarsanam P."/>
            <person name="Ley R."/>
            <person name="Guruge J."/>
            <person name="Turnbaugh P.J."/>
            <person name="Mahowald M."/>
            <person name="Liep D."/>
            <person name="Gordon J."/>
        </authorList>
    </citation>
    <scope>NUCLEOTIDE SEQUENCE [LARGE SCALE GENOMIC DNA]</scope>
    <source>
        <strain evidence="3">DSM 10507 / JCM 14656 / S5a33</strain>
    </source>
</reference>
<name>C0CN79_BLAHS</name>
<organism evidence="2 3">
    <name type="scientific">Blautia hydrogenotrophica (strain DSM 10507 / JCM 14656 / S5a33)</name>
    <name type="common">Ruminococcus hydrogenotrophicus</name>
    <dbReference type="NCBI Taxonomy" id="476272"/>
    <lineage>
        <taxon>Bacteria</taxon>
        <taxon>Bacillati</taxon>
        <taxon>Bacillota</taxon>
        <taxon>Clostridia</taxon>
        <taxon>Lachnospirales</taxon>
        <taxon>Lachnospiraceae</taxon>
        <taxon>Blautia</taxon>
    </lineage>
</organism>
<evidence type="ECO:0000313" key="3">
    <source>
        <dbReference type="Proteomes" id="UP000003100"/>
    </source>
</evidence>